<organism evidence="4 5">
    <name type="scientific">Lwoffella lincolnii</name>
    <dbReference type="NCBI Taxonomy" id="90241"/>
    <lineage>
        <taxon>Bacteria</taxon>
        <taxon>Pseudomonadati</taxon>
        <taxon>Pseudomonadota</taxon>
        <taxon>Gammaproteobacteria</taxon>
        <taxon>Moraxellales</taxon>
        <taxon>Moraxellaceae</taxon>
        <taxon>Lwoffella</taxon>
    </lineage>
</organism>
<evidence type="ECO:0000256" key="1">
    <source>
        <dbReference type="ARBA" id="ARBA00023125"/>
    </source>
</evidence>
<reference evidence="4 5" key="1">
    <citation type="submission" date="2017-02" db="EMBL/GenBank/DDBJ databases">
        <title>Draft genome sequence of Moraxella lincolnii CCUG 9405T type strain.</title>
        <authorList>
            <person name="Salva-Serra F."/>
            <person name="Engstrom-Jakobsson H."/>
            <person name="Thorell K."/>
            <person name="Jaen-Luchoro D."/>
            <person name="Gonzales-Siles L."/>
            <person name="Karlsson R."/>
            <person name="Yazdan S."/>
            <person name="Boulund F."/>
            <person name="Johnning A."/>
            <person name="Engstrand L."/>
            <person name="Kristiansson E."/>
            <person name="Moore E."/>
        </authorList>
    </citation>
    <scope>NUCLEOTIDE SEQUENCE [LARGE SCALE GENOMIC DNA]</scope>
    <source>
        <strain evidence="4 5">CCUG 9405</strain>
    </source>
</reference>
<protein>
    <submittedName>
        <fullName evidence="4">TetR family transcriptional regulator</fullName>
    </submittedName>
</protein>
<evidence type="ECO:0000256" key="2">
    <source>
        <dbReference type="PROSITE-ProRule" id="PRU00335"/>
    </source>
</evidence>
<evidence type="ECO:0000313" key="4">
    <source>
        <dbReference type="EMBL" id="OOS21580.1"/>
    </source>
</evidence>
<feature type="domain" description="HTH tetR-type" evidence="3">
    <location>
        <begin position="35"/>
        <end position="95"/>
    </location>
</feature>
<gene>
    <name evidence="4" type="ORF">B0682_02550</name>
</gene>
<dbReference type="AlphaFoldDB" id="A0A1T0CGW1"/>
<dbReference type="GO" id="GO:0003677">
    <property type="term" value="F:DNA binding"/>
    <property type="evidence" value="ECO:0007669"/>
    <property type="project" value="UniProtKB-UniRule"/>
</dbReference>
<dbReference type="Pfam" id="PF00440">
    <property type="entry name" value="TetR_N"/>
    <property type="match status" value="1"/>
</dbReference>
<accession>A0A1T0CGW1</accession>
<sequence length="230" mass="26287">MNNSRDDIIEDLLVNSDLAKKLVPNKFKFTSQQGRIRRQKLLSAAKKLSETHTINTITLADVCEEADIPRASAYHFFPNVEAVFLALRFLNAIEIIEELKQVDVQRFDRWQGYITGLLNHLVEVLNNDISKAKLIYEANAPEFGHDTHGERVEHQVVNLVYEKLASQYEVPEYESIKEVLLIGYSIINGVLMLAYRTQGTLTDDMKQEAITAGIAYLRCYLPEKFPRKAS</sequence>
<dbReference type="STRING" id="90241.B0682_02550"/>
<proteinExistence type="predicted"/>
<evidence type="ECO:0000313" key="5">
    <source>
        <dbReference type="Proteomes" id="UP000191094"/>
    </source>
</evidence>
<dbReference type="InterPro" id="IPR009057">
    <property type="entry name" value="Homeodomain-like_sf"/>
</dbReference>
<dbReference type="RefSeq" id="WP_078306538.1">
    <property type="nucleotide sequence ID" value="NZ_MUYT01000004.1"/>
</dbReference>
<comment type="caution">
    <text evidence="4">The sequence shown here is derived from an EMBL/GenBank/DDBJ whole genome shotgun (WGS) entry which is preliminary data.</text>
</comment>
<keyword evidence="1 2" id="KW-0238">DNA-binding</keyword>
<feature type="DNA-binding region" description="H-T-H motif" evidence="2">
    <location>
        <begin position="58"/>
        <end position="77"/>
    </location>
</feature>
<dbReference type="Gene3D" id="1.10.357.10">
    <property type="entry name" value="Tetracycline Repressor, domain 2"/>
    <property type="match status" value="1"/>
</dbReference>
<dbReference type="OrthoDB" id="325065at2"/>
<dbReference type="SUPFAM" id="SSF46689">
    <property type="entry name" value="Homeodomain-like"/>
    <property type="match status" value="1"/>
</dbReference>
<dbReference type="Proteomes" id="UP000191094">
    <property type="component" value="Unassembled WGS sequence"/>
</dbReference>
<keyword evidence="5" id="KW-1185">Reference proteome</keyword>
<name>A0A1T0CGW1_9GAMM</name>
<evidence type="ECO:0000259" key="3">
    <source>
        <dbReference type="PROSITE" id="PS50977"/>
    </source>
</evidence>
<dbReference type="PROSITE" id="PS50977">
    <property type="entry name" value="HTH_TETR_2"/>
    <property type="match status" value="1"/>
</dbReference>
<dbReference type="InterPro" id="IPR001647">
    <property type="entry name" value="HTH_TetR"/>
</dbReference>
<dbReference type="EMBL" id="MUYT01000004">
    <property type="protein sequence ID" value="OOS21580.1"/>
    <property type="molecule type" value="Genomic_DNA"/>
</dbReference>